<evidence type="ECO:0000313" key="7">
    <source>
        <dbReference type="EMBL" id="CDH44408.1"/>
    </source>
</evidence>
<dbReference type="SUPFAM" id="SSF50685">
    <property type="entry name" value="Barwin-like endoglucanases"/>
    <property type="match status" value="1"/>
</dbReference>
<keyword evidence="7" id="KW-0449">Lipoprotein</keyword>
<dbReference type="CDD" id="cd22268">
    <property type="entry name" value="DPBB_RlpA-like"/>
    <property type="match status" value="1"/>
</dbReference>
<feature type="domain" description="RlpA-like protein double-psi beta-barrel" evidence="6">
    <location>
        <begin position="53"/>
        <end position="142"/>
    </location>
</feature>
<organism evidence="7 8">
    <name type="scientific">Candidatus Contendobacter odensis Run_B_J11</name>
    <dbReference type="NCBI Taxonomy" id="1400861"/>
    <lineage>
        <taxon>Bacteria</taxon>
        <taxon>Pseudomonadati</taxon>
        <taxon>Pseudomonadota</taxon>
        <taxon>Gammaproteobacteria</taxon>
        <taxon>Candidatus Competibacteraceae</taxon>
        <taxon>Candidatus Contendibacter</taxon>
    </lineage>
</organism>
<dbReference type="GO" id="GO:0000270">
    <property type="term" value="P:peptidoglycan metabolic process"/>
    <property type="evidence" value="ECO:0007669"/>
    <property type="project" value="UniProtKB-UniRule"/>
</dbReference>
<dbReference type="Proteomes" id="UP000019184">
    <property type="component" value="Unassembled WGS sequence"/>
</dbReference>
<protein>
    <recommendedName>
        <fullName evidence="3">Endolytic peptidoglycan transglycosylase RlpA</fullName>
        <ecNumber evidence="3">4.2.2.-</ecNumber>
    </recommendedName>
</protein>
<dbReference type="EC" id="4.2.2.-" evidence="3"/>
<dbReference type="PANTHER" id="PTHR34183">
    <property type="entry name" value="ENDOLYTIC PEPTIDOGLYCAN TRANSGLYCOSYLASE RLPA"/>
    <property type="match status" value="1"/>
</dbReference>
<reference evidence="7 8" key="1">
    <citation type="journal article" date="2014" name="ISME J.">
        <title>Candidatus Competibacter-lineage genomes retrieved from metagenomes reveal functional metabolic diversity.</title>
        <authorList>
            <person name="McIlroy S.J."/>
            <person name="Albertsen M."/>
            <person name="Andresen E.K."/>
            <person name="Saunders A.M."/>
            <person name="Kristiansen R."/>
            <person name="Stokholm-Bjerregaard M."/>
            <person name="Nielsen K.L."/>
            <person name="Nielsen P.H."/>
        </authorList>
    </citation>
    <scope>NUCLEOTIDE SEQUENCE [LARGE SCALE GENOMIC DNA]</scope>
    <source>
        <strain evidence="7 8">Run_B_J11</strain>
    </source>
</reference>
<evidence type="ECO:0000256" key="2">
    <source>
        <dbReference type="ARBA" id="ARBA00023316"/>
    </source>
</evidence>
<dbReference type="GO" id="GO:0008932">
    <property type="term" value="F:lytic endotransglycosylase activity"/>
    <property type="evidence" value="ECO:0007669"/>
    <property type="project" value="UniProtKB-UniRule"/>
</dbReference>
<keyword evidence="1 3" id="KW-0456">Lyase</keyword>
<dbReference type="RefSeq" id="WP_230314350.1">
    <property type="nucleotide sequence ID" value="NZ_CBTK010000074.1"/>
</dbReference>
<feature type="region of interest" description="Disordered" evidence="5">
    <location>
        <begin position="37"/>
        <end position="76"/>
    </location>
</feature>
<feature type="compositionally biased region" description="Basic and acidic residues" evidence="5">
    <location>
        <begin position="129"/>
        <end position="142"/>
    </location>
</feature>
<dbReference type="HAMAP" id="MF_02071">
    <property type="entry name" value="RlpA"/>
    <property type="match status" value="1"/>
</dbReference>
<dbReference type="InterPro" id="IPR034718">
    <property type="entry name" value="RlpA"/>
</dbReference>
<gene>
    <name evidence="3" type="primary">rlpA</name>
    <name evidence="7" type="ORF">BN874_1650003</name>
</gene>
<dbReference type="AlphaFoldDB" id="A0A7U7GAX8"/>
<dbReference type="InterPro" id="IPR009009">
    <property type="entry name" value="RlpA-like_DPBB"/>
</dbReference>
<feature type="compositionally biased region" description="Basic and acidic residues" evidence="5">
    <location>
        <begin position="150"/>
        <end position="160"/>
    </location>
</feature>
<keyword evidence="8" id="KW-1185">Reference proteome</keyword>
<feature type="region of interest" description="Disordered" evidence="5">
    <location>
        <begin position="129"/>
        <end position="160"/>
    </location>
</feature>
<dbReference type="InterPro" id="IPR012997">
    <property type="entry name" value="RplA"/>
</dbReference>
<accession>A0A7U7GAX8</accession>
<dbReference type="NCBIfam" id="TIGR00413">
    <property type="entry name" value="rlpA"/>
    <property type="match status" value="1"/>
</dbReference>
<dbReference type="InterPro" id="IPR036908">
    <property type="entry name" value="RlpA-like_sf"/>
</dbReference>
<comment type="function">
    <text evidence="3">Lytic transglycosylase with a strong preference for naked glycan strands that lack stem peptides.</text>
</comment>
<keyword evidence="2 3" id="KW-0961">Cell wall biogenesis/degradation</keyword>
<dbReference type="EMBL" id="CBTK010000074">
    <property type="protein sequence ID" value="CDH44408.1"/>
    <property type="molecule type" value="Genomic_DNA"/>
</dbReference>
<evidence type="ECO:0000259" key="6">
    <source>
        <dbReference type="Pfam" id="PF03330"/>
    </source>
</evidence>
<evidence type="ECO:0000313" key="8">
    <source>
        <dbReference type="Proteomes" id="UP000019184"/>
    </source>
</evidence>
<evidence type="ECO:0000256" key="3">
    <source>
        <dbReference type="HAMAP-Rule" id="MF_02071"/>
    </source>
</evidence>
<comment type="similarity">
    <text evidence="3 4">Belongs to the RlpA family.</text>
</comment>
<evidence type="ECO:0000256" key="4">
    <source>
        <dbReference type="RuleBase" id="RU003495"/>
    </source>
</evidence>
<evidence type="ECO:0000256" key="1">
    <source>
        <dbReference type="ARBA" id="ARBA00023239"/>
    </source>
</evidence>
<proteinExistence type="inferred from homology"/>
<dbReference type="PANTHER" id="PTHR34183:SF1">
    <property type="entry name" value="ENDOLYTIC PEPTIDOGLYCAN TRANSGLYCOSYLASE RLPA"/>
    <property type="match status" value="1"/>
</dbReference>
<sequence length="160" mass="16824">MIALSIVMSRRNPFVGFSRVVLIGALALSGCTSGNSVEPGKGSAASAPSSHKQVGKASWYGPGFQGEETANGETFDQKKMTAAHPSLPMGTKAEVTNLENGKKVEVRINDRGPYVGNRAIDLSRAAAKKLDMEEDGTTKVKIEASPNQKADSDGKASKTE</sequence>
<evidence type="ECO:0000256" key="5">
    <source>
        <dbReference type="SAM" id="MobiDB-lite"/>
    </source>
</evidence>
<dbReference type="Pfam" id="PF03330">
    <property type="entry name" value="DPBB_1"/>
    <property type="match status" value="1"/>
</dbReference>
<name>A0A7U7GAX8_9GAMM</name>
<dbReference type="GO" id="GO:0071555">
    <property type="term" value="P:cell wall organization"/>
    <property type="evidence" value="ECO:0007669"/>
    <property type="project" value="UniProtKB-KW"/>
</dbReference>
<comment type="caution">
    <text evidence="7">The sequence shown here is derived from an EMBL/GenBank/DDBJ whole genome shotgun (WGS) entry which is preliminary data.</text>
</comment>
<dbReference type="Gene3D" id="2.40.40.10">
    <property type="entry name" value="RlpA-like domain"/>
    <property type="match status" value="1"/>
</dbReference>